<dbReference type="PANTHER" id="PTHR33508:SF1">
    <property type="entry name" value="UPF0056 MEMBRANE PROTEIN YHCE"/>
    <property type="match status" value="1"/>
</dbReference>
<organism evidence="8 9">
    <name type="scientific">Ferrimicrobium acidiphilum DSM 19497</name>
    <dbReference type="NCBI Taxonomy" id="1121877"/>
    <lineage>
        <taxon>Bacteria</taxon>
        <taxon>Bacillati</taxon>
        <taxon>Actinomycetota</taxon>
        <taxon>Acidimicrobiia</taxon>
        <taxon>Acidimicrobiales</taxon>
        <taxon>Acidimicrobiaceae</taxon>
        <taxon>Ferrimicrobium</taxon>
    </lineage>
</organism>
<dbReference type="OrthoDB" id="21094at2"/>
<feature type="transmembrane region" description="Helical" evidence="7">
    <location>
        <begin position="6"/>
        <end position="29"/>
    </location>
</feature>
<evidence type="ECO:0000256" key="1">
    <source>
        <dbReference type="ARBA" id="ARBA00004651"/>
    </source>
</evidence>
<feature type="transmembrane region" description="Helical" evidence="7">
    <location>
        <begin position="66"/>
        <end position="91"/>
    </location>
</feature>
<proteinExistence type="inferred from homology"/>
<feature type="transmembrane region" description="Helical" evidence="7">
    <location>
        <begin position="176"/>
        <end position="197"/>
    </location>
</feature>
<dbReference type="GO" id="GO:0005886">
    <property type="term" value="C:plasma membrane"/>
    <property type="evidence" value="ECO:0007669"/>
    <property type="project" value="UniProtKB-SubCell"/>
</dbReference>
<evidence type="ECO:0000313" key="8">
    <source>
        <dbReference type="EMBL" id="KJE76836.1"/>
    </source>
</evidence>
<feature type="transmembrane region" description="Helical" evidence="7">
    <location>
        <begin position="134"/>
        <end position="155"/>
    </location>
</feature>
<dbReference type="EMBL" id="JXUW01000010">
    <property type="protein sequence ID" value="KJE76836.1"/>
    <property type="molecule type" value="Genomic_DNA"/>
</dbReference>
<accession>A0A0D8FUQ8</accession>
<keyword evidence="3" id="KW-1003">Cell membrane</keyword>
<evidence type="ECO:0000256" key="7">
    <source>
        <dbReference type="RuleBase" id="RU362048"/>
    </source>
</evidence>
<evidence type="ECO:0000313" key="9">
    <source>
        <dbReference type="Proteomes" id="UP000032336"/>
    </source>
</evidence>
<feature type="transmembrane region" description="Helical" evidence="7">
    <location>
        <begin position="41"/>
        <end position="60"/>
    </location>
</feature>
<dbReference type="AlphaFoldDB" id="A0A0D8FUQ8"/>
<dbReference type="GeneID" id="78372552"/>
<dbReference type="NCBIfam" id="TIGR00427">
    <property type="entry name" value="NAAT family transporter"/>
    <property type="match status" value="1"/>
</dbReference>
<gene>
    <name evidence="8" type="ORF">FEAC_13380</name>
</gene>
<name>A0A0D8FUQ8_9ACTN</name>
<dbReference type="eggNOG" id="COG2095">
    <property type="taxonomic scope" value="Bacteria"/>
</dbReference>
<comment type="similarity">
    <text evidence="2 7">Belongs to the UPF0056 (MarC) family.</text>
</comment>
<keyword evidence="6 7" id="KW-0472">Membrane</keyword>
<keyword evidence="9" id="KW-1185">Reference proteome</keyword>
<dbReference type="PANTHER" id="PTHR33508">
    <property type="entry name" value="UPF0056 MEMBRANE PROTEIN YHCE"/>
    <property type="match status" value="1"/>
</dbReference>
<dbReference type="STRING" id="1121877.FEAC_13380"/>
<keyword evidence="4 7" id="KW-0812">Transmembrane</keyword>
<dbReference type="InterPro" id="IPR002771">
    <property type="entry name" value="Multi_antbiot-R_MarC"/>
</dbReference>
<evidence type="ECO:0000256" key="6">
    <source>
        <dbReference type="ARBA" id="ARBA00023136"/>
    </source>
</evidence>
<dbReference type="Proteomes" id="UP000032336">
    <property type="component" value="Unassembled WGS sequence"/>
</dbReference>
<dbReference type="RefSeq" id="WP_035390665.1">
    <property type="nucleotide sequence ID" value="NZ_JQKF01000028.1"/>
</dbReference>
<evidence type="ECO:0000256" key="2">
    <source>
        <dbReference type="ARBA" id="ARBA00009784"/>
    </source>
</evidence>
<protein>
    <recommendedName>
        <fullName evidence="7">UPF0056 membrane protein</fullName>
    </recommendedName>
</protein>
<evidence type="ECO:0000256" key="3">
    <source>
        <dbReference type="ARBA" id="ARBA00022475"/>
    </source>
</evidence>
<evidence type="ECO:0000256" key="5">
    <source>
        <dbReference type="ARBA" id="ARBA00022989"/>
    </source>
</evidence>
<feature type="transmembrane region" description="Helical" evidence="7">
    <location>
        <begin position="103"/>
        <end position="128"/>
    </location>
</feature>
<comment type="caution">
    <text evidence="8">The sequence shown here is derived from an EMBL/GenBank/DDBJ whole genome shotgun (WGS) entry which is preliminary data.</text>
</comment>
<reference evidence="8 9" key="1">
    <citation type="submission" date="2015-01" db="EMBL/GenBank/DDBJ databases">
        <title>Draft genome of the acidophilic iron oxidizer Ferrimicrobium acidiphilum strain T23.</title>
        <authorList>
            <person name="Poehlein A."/>
            <person name="Eisen S."/>
            <person name="Schloemann M."/>
            <person name="Johnson B.D."/>
            <person name="Daniel R."/>
            <person name="Muehling M."/>
        </authorList>
    </citation>
    <scope>NUCLEOTIDE SEQUENCE [LARGE SCALE GENOMIC DNA]</scope>
    <source>
        <strain evidence="8 9">T23</strain>
    </source>
</reference>
<evidence type="ECO:0000256" key="4">
    <source>
        <dbReference type="ARBA" id="ARBA00022692"/>
    </source>
</evidence>
<dbReference type="Pfam" id="PF01914">
    <property type="entry name" value="MarC"/>
    <property type="match status" value="1"/>
</dbReference>
<keyword evidence="5 7" id="KW-1133">Transmembrane helix</keyword>
<comment type="subcellular location">
    <subcellularLocation>
        <location evidence="1 7">Cell membrane</location>
        <topology evidence="1 7">Multi-pass membrane protein</topology>
    </subcellularLocation>
</comment>
<sequence>MDTKFLIESFVTLIVIIDPIGNVPTFLVVTQGKGVKARQRLALDAVLVATVVLGIFAGFGREILGYLGLSLPALQVSGGLLLLIVALQLLTGKQAELTTQPKVNVALVPLATPLIAGPGAIATVLVFAGEVHTVANAIGLALVILIVMLVLLVVLRSSVHLSRLLRDGGIELLSRVFGLLLAAIAVQLAASGVLAFAHGR</sequence>